<accession>A0AAQ3QY11</accession>
<reference evidence="2 3" key="1">
    <citation type="submission" date="2023-10" db="EMBL/GenBank/DDBJ databases">
        <title>Rubellicoccus peritrichatus gen. nov., sp. nov., isolated from an algae of coral reef tank.</title>
        <authorList>
            <person name="Luo J."/>
        </authorList>
    </citation>
    <scope>NUCLEOTIDE SEQUENCE [LARGE SCALE GENOMIC DNA]</scope>
    <source>
        <strain evidence="2 3">CR14</strain>
    </source>
</reference>
<dbReference type="PANTHER" id="PTHR20883">
    <property type="entry name" value="PHYTANOYL-COA DIOXYGENASE DOMAIN CONTAINING 1"/>
    <property type="match status" value="1"/>
</dbReference>
<dbReference type="EMBL" id="CP136920">
    <property type="protein sequence ID" value="WOO43350.1"/>
    <property type="molecule type" value="Genomic_DNA"/>
</dbReference>
<dbReference type="GO" id="GO:0005506">
    <property type="term" value="F:iron ion binding"/>
    <property type="evidence" value="ECO:0007669"/>
    <property type="project" value="UniProtKB-ARBA"/>
</dbReference>
<dbReference type="AlphaFoldDB" id="A0AAQ3QY11"/>
<comment type="cofactor">
    <cofactor evidence="1">
        <name>Fe(2+)</name>
        <dbReference type="ChEBI" id="CHEBI:29033"/>
    </cofactor>
</comment>
<evidence type="ECO:0000313" key="2">
    <source>
        <dbReference type="EMBL" id="WOO43350.1"/>
    </source>
</evidence>
<evidence type="ECO:0000256" key="1">
    <source>
        <dbReference type="ARBA" id="ARBA00001954"/>
    </source>
</evidence>
<name>A0AAQ3QY11_9BACT</name>
<dbReference type="InterPro" id="IPR008775">
    <property type="entry name" value="Phytyl_CoA_dOase-like"/>
</dbReference>
<keyword evidence="2" id="KW-0560">Oxidoreductase</keyword>
<dbReference type="Proteomes" id="UP001304300">
    <property type="component" value="Chromosome"/>
</dbReference>
<evidence type="ECO:0000313" key="3">
    <source>
        <dbReference type="Proteomes" id="UP001304300"/>
    </source>
</evidence>
<dbReference type="KEGG" id="puo:RZN69_09640"/>
<keyword evidence="2" id="KW-0223">Dioxygenase</keyword>
<dbReference type="RefSeq" id="WP_317835899.1">
    <property type="nucleotide sequence ID" value="NZ_CP136920.1"/>
</dbReference>
<gene>
    <name evidence="2" type="ORF">RZN69_09640</name>
</gene>
<dbReference type="PANTHER" id="PTHR20883:SF48">
    <property type="entry name" value="ECTOINE DIOXYGENASE"/>
    <property type="match status" value="1"/>
</dbReference>
<dbReference type="Pfam" id="PF05721">
    <property type="entry name" value="PhyH"/>
    <property type="match status" value="1"/>
</dbReference>
<protein>
    <submittedName>
        <fullName evidence="2">Phytanoyl-CoA dioxygenase family protein</fullName>
    </submittedName>
</protein>
<sequence>MKQPQQIDNELKENGYTIVRDVISEDVLTGCRQEIEKIIEENDFRGGFRRATELSDILKTIAECKEIESLKKRLGYPEAFLVRSIVFDKTPNSNWKVAWHQDTKIPVKSRFDVAGYSGWSIKDGIVHTQPPVSVMESMITIRLHLDHTPAEAGALRVVPKSHKQGFIQPEIIKELTKNETTCECRAGDALIMHPLILHASSPAVNPSHRRVLHLEFASTPIESPLEWCTAE</sequence>
<proteinExistence type="predicted"/>
<dbReference type="SUPFAM" id="SSF51197">
    <property type="entry name" value="Clavaminate synthase-like"/>
    <property type="match status" value="1"/>
</dbReference>
<dbReference type="Gene3D" id="2.60.120.620">
    <property type="entry name" value="q2cbj1_9rhob like domain"/>
    <property type="match status" value="1"/>
</dbReference>
<organism evidence="2 3">
    <name type="scientific">Rubellicoccus peritrichatus</name>
    <dbReference type="NCBI Taxonomy" id="3080537"/>
    <lineage>
        <taxon>Bacteria</taxon>
        <taxon>Pseudomonadati</taxon>
        <taxon>Verrucomicrobiota</taxon>
        <taxon>Opitutia</taxon>
        <taxon>Puniceicoccales</taxon>
        <taxon>Cerasicoccaceae</taxon>
        <taxon>Rubellicoccus</taxon>
    </lineage>
</organism>
<dbReference type="GO" id="GO:0016706">
    <property type="term" value="F:2-oxoglutarate-dependent dioxygenase activity"/>
    <property type="evidence" value="ECO:0007669"/>
    <property type="project" value="UniProtKB-ARBA"/>
</dbReference>
<keyword evidence="3" id="KW-1185">Reference proteome</keyword>